<reference evidence="1" key="1">
    <citation type="submission" date="2018-06" db="EMBL/GenBank/DDBJ databases">
        <authorList>
            <person name="Zhirakovskaya E."/>
        </authorList>
    </citation>
    <scope>NUCLEOTIDE SEQUENCE</scope>
</reference>
<name>A0A3B0R6N9_9ZZZZ</name>
<sequence>MTLQNRVLPTGEITAQAFRGTLMGNRGILHGADQRLKTARWSHPHWVTCRLKYKDWHRPVMTPHNYTELFFLDECTALAAGHRPCGLCRHKDYSLFKQAFMAANTTRNLSETDRLMQQSRVLPNRAQRRYQAPIETLPDGSFILHQNAPRLLWQSHLLLCEGGAYTSKIPRPAHGPVTVLTPAPTVAALAHGYRPALHQSARHLLPL</sequence>
<accession>A0A3B0R6N9</accession>
<gene>
    <name evidence="1" type="ORF">MNBD_ALPHA07-1798</name>
</gene>
<protein>
    <submittedName>
        <fullName evidence="1">Uncharacterized protein</fullName>
    </submittedName>
</protein>
<organism evidence="1">
    <name type="scientific">hydrothermal vent metagenome</name>
    <dbReference type="NCBI Taxonomy" id="652676"/>
    <lineage>
        <taxon>unclassified sequences</taxon>
        <taxon>metagenomes</taxon>
        <taxon>ecological metagenomes</taxon>
    </lineage>
</organism>
<evidence type="ECO:0000313" key="1">
    <source>
        <dbReference type="EMBL" id="VAV88870.1"/>
    </source>
</evidence>
<dbReference type="EMBL" id="UOEG01000037">
    <property type="protein sequence ID" value="VAV88870.1"/>
    <property type="molecule type" value="Genomic_DNA"/>
</dbReference>
<dbReference type="AlphaFoldDB" id="A0A3B0R6N9"/>
<proteinExistence type="predicted"/>